<keyword evidence="2" id="KW-1133">Transmembrane helix</keyword>
<evidence type="ECO:0000313" key="4">
    <source>
        <dbReference type="EMBL" id="MBB6218303.1"/>
    </source>
</evidence>
<keyword evidence="5" id="KW-1185">Reference proteome</keyword>
<dbReference type="PANTHER" id="PTHR34978:SF3">
    <property type="entry name" value="SLR0241 PROTEIN"/>
    <property type="match status" value="1"/>
</dbReference>
<protein>
    <submittedName>
        <fullName evidence="4">Bla regulator protein BlaR1</fullName>
    </submittedName>
</protein>
<feature type="domain" description="Peptidase M56" evidence="3">
    <location>
        <begin position="13"/>
        <end position="327"/>
    </location>
</feature>
<dbReference type="EMBL" id="JACHEN010000036">
    <property type="protein sequence ID" value="MBB6218303.1"/>
    <property type="molecule type" value="Genomic_DNA"/>
</dbReference>
<dbReference type="Pfam" id="PF05569">
    <property type="entry name" value="Peptidase_M56"/>
    <property type="match status" value="1"/>
</dbReference>
<evidence type="ECO:0000259" key="3">
    <source>
        <dbReference type="Pfam" id="PF05569"/>
    </source>
</evidence>
<proteinExistence type="inferred from homology"/>
<keyword evidence="2" id="KW-0812">Transmembrane</keyword>
<dbReference type="InterPro" id="IPR010273">
    <property type="entry name" value="DUF881"/>
</dbReference>
<keyword evidence="2" id="KW-0472">Membrane</keyword>
<reference evidence="4 5" key="1">
    <citation type="submission" date="2020-08" db="EMBL/GenBank/DDBJ databases">
        <title>Genomic Encyclopedia of Type Strains, Phase IV (KMG-IV): sequencing the most valuable type-strain genomes for metagenomic binning, comparative biology and taxonomic classification.</title>
        <authorList>
            <person name="Goeker M."/>
        </authorList>
    </citation>
    <scope>NUCLEOTIDE SEQUENCE [LARGE SCALE GENOMIC DNA]</scope>
    <source>
        <strain evidence="4 5">DSM 103526</strain>
    </source>
</reference>
<dbReference type="CDD" id="cd07341">
    <property type="entry name" value="M56_BlaR1_MecR1_like"/>
    <property type="match status" value="1"/>
</dbReference>
<feature type="transmembrane region" description="Helical" evidence="2">
    <location>
        <begin position="6"/>
        <end position="27"/>
    </location>
</feature>
<comment type="caution">
    <text evidence="4">The sequence shown here is derived from an EMBL/GenBank/DDBJ whole genome shotgun (WGS) entry which is preliminary data.</text>
</comment>
<name>A0A841KY83_9FIRM</name>
<dbReference type="Gene3D" id="3.30.70.1880">
    <property type="entry name" value="Protein of unknown function DUF881"/>
    <property type="match status" value="1"/>
</dbReference>
<evidence type="ECO:0000256" key="1">
    <source>
        <dbReference type="ARBA" id="ARBA00009108"/>
    </source>
</evidence>
<gene>
    <name evidence="4" type="ORF">HNQ80_004467</name>
</gene>
<dbReference type="Pfam" id="PF05949">
    <property type="entry name" value="DUF881"/>
    <property type="match status" value="1"/>
</dbReference>
<dbReference type="InterPro" id="IPR008756">
    <property type="entry name" value="Peptidase_M56"/>
</dbReference>
<comment type="similarity">
    <text evidence="1">Belongs to the UPF0749 family.</text>
</comment>
<feature type="transmembrane region" description="Helical" evidence="2">
    <location>
        <begin position="39"/>
        <end position="56"/>
    </location>
</feature>
<sequence>MNITSIFEWILLSSSMTSVLVILILLVKSVLKDKIGAGWHYSIWFLMILKLTIPYAPTSAFSVFNLIPLFTRSTSLTKDGSLGIIDGLEVMEVSQEKVAFFGETLLGRSIERFGESSIILFHKISDKTNFLNVLAVFWLSGCMILLLRAILYNLQLYRKITKESSYHTGDVYHILDECKKVMGIGEDIPLILTEHVQMPALFGFIKPKILIPTALFGRLSKDDFKYIMLHELSHLKRKDILVNWIIFLLQTLHWFNPILRYGFKRMKQDCEVACDTKALSYIEVDEYKNYGYTIINLLKVFSKPCWIPGLTGLLTDKNHVKRRIHMICRLEQPSWKYKVISICLVVMIAVTGFTNAEMKMGVNEDTLSSREKAAIFSEMKTGIKGKGLIITLNQTPKTEHIQLMIEELVRVRAAAISINDIRIMDPTDVKSDENGLHIKSRYFTAPYTVKAVGHPNTLRSEINEPKGSVIHLYRSGVDFSIESMQDIFIPKEYTIIENLLSLI</sequence>
<organism evidence="4 5">
    <name type="scientific">Anaerosolibacter carboniphilus</name>
    <dbReference type="NCBI Taxonomy" id="1417629"/>
    <lineage>
        <taxon>Bacteria</taxon>
        <taxon>Bacillati</taxon>
        <taxon>Bacillota</taxon>
        <taxon>Clostridia</taxon>
        <taxon>Peptostreptococcales</taxon>
        <taxon>Thermotaleaceae</taxon>
        <taxon>Anaerosolibacter</taxon>
    </lineage>
</organism>
<feature type="transmembrane region" description="Helical" evidence="2">
    <location>
        <begin position="130"/>
        <end position="151"/>
    </location>
</feature>
<accession>A0A841KY83</accession>
<dbReference type="RefSeq" id="WP_184312793.1">
    <property type="nucleotide sequence ID" value="NZ_JACHEN010000036.1"/>
</dbReference>
<evidence type="ECO:0000256" key="2">
    <source>
        <dbReference type="SAM" id="Phobius"/>
    </source>
</evidence>
<dbReference type="InterPro" id="IPR052173">
    <property type="entry name" value="Beta-lactam_resp_regulator"/>
</dbReference>
<dbReference type="Proteomes" id="UP000579281">
    <property type="component" value="Unassembled WGS sequence"/>
</dbReference>
<dbReference type="AlphaFoldDB" id="A0A841KY83"/>
<dbReference type="PANTHER" id="PTHR34978">
    <property type="entry name" value="POSSIBLE SENSOR-TRANSDUCER PROTEIN BLAR"/>
    <property type="match status" value="1"/>
</dbReference>
<evidence type="ECO:0000313" key="5">
    <source>
        <dbReference type="Proteomes" id="UP000579281"/>
    </source>
</evidence>